<proteinExistence type="predicted"/>
<name>A0A437M6T3_9SPHN</name>
<dbReference type="InterPro" id="IPR036388">
    <property type="entry name" value="WH-like_DNA-bd_sf"/>
</dbReference>
<reference evidence="1 2" key="1">
    <citation type="submission" date="2019-01" db="EMBL/GenBank/DDBJ databases">
        <authorList>
            <person name="Chen W.-M."/>
        </authorList>
    </citation>
    <scope>NUCLEOTIDE SEQUENCE [LARGE SCALE GENOMIC DNA]</scope>
    <source>
        <strain evidence="1 2">CCP-7</strain>
    </source>
</reference>
<evidence type="ECO:0000313" key="1">
    <source>
        <dbReference type="EMBL" id="RVT93421.1"/>
    </source>
</evidence>
<dbReference type="OrthoDB" id="2287011at2"/>
<evidence type="ECO:0008006" key="3">
    <source>
        <dbReference type="Google" id="ProtNLM"/>
    </source>
</evidence>
<gene>
    <name evidence="1" type="ORF">EOD43_05970</name>
</gene>
<sequence length="119" mass="13203">MVDDLRALGRWSLCCTYIAKHAPSRLAMSQLAFFAAAALYDRAGQPQTMTELRALLGDVSGGSIKETYAIFLSSRSARRDGLGWLVQYPCPFDARRKLLCLTARGRWVIEGVLKYMAAV</sequence>
<dbReference type="AlphaFoldDB" id="A0A437M6T3"/>
<organism evidence="1 2">
    <name type="scientific">Sphingomonas crocodyli</name>
    <dbReference type="NCBI Taxonomy" id="1979270"/>
    <lineage>
        <taxon>Bacteria</taxon>
        <taxon>Pseudomonadati</taxon>
        <taxon>Pseudomonadota</taxon>
        <taxon>Alphaproteobacteria</taxon>
        <taxon>Sphingomonadales</taxon>
        <taxon>Sphingomonadaceae</taxon>
        <taxon>Sphingomonas</taxon>
    </lineage>
</organism>
<accession>A0A437M6T3</accession>
<protein>
    <recommendedName>
        <fullName evidence="3">MarR family transcriptional regulator</fullName>
    </recommendedName>
</protein>
<keyword evidence="2" id="KW-1185">Reference proteome</keyword>
<dbReference type="EMBL" id="SACN01000001">
    <property type="protein sequence ID" value="RVT93421.1"/>
    <property type="molecule type" value="Genomic_DNA"/>
</dbReference>
<dbReference type="Gene3D" id="1.10.10.10">
    <property type="entry name" value="Winged helix-like DNA-binding domain superfamily/Winged helix DNA-binding domain"/>
    <property type="match status" value="1"/>
</dbReference>
<evidence type="ECO:0000313" key="2">
    <source>
        <dbReference type="Proteomes" id="UP000282971"/>
    </source>
</evidence>
<comment type="caution">
    <text evidence="1">The sequence shown here is derived from an EMBL/GenBank/DDBJ whole genome shotgun (WGS) entry which is preliminary data.</text>
</comment>
<dbReference type="RefSeq" id="WP_127742010.1">
    <property type="nucleotide sequence ID" value="NZ_SACN01000001.1"/>
</dbReference>
<dbReference type="Proteomes" id="UP000282971">
    <property type="component" value="Unassembled WGS sequence"/>
</dbReference>